<dbReference type="InterPro" id="IPR046700">
    <property type="entry name" value="DUF6570"/>
</dbReference>
<comment type="caution">
    <text evidence="4">The sequence shown here is derived from an EMBL/GenBank/DDBJ whole genome shotgun (WGS) entry which is preliminary data.</text>
</comment>
<dbReference type="EMBL" id="JAACJK010000001">
    <property type="protein sequence ID" value="KAF5341970.1"/>
    <property type="molecule type" value="Genomic_DNA"/>
</dbReference>
<organism evidence="4 5">
    <name type="scientific">Ephemerocybe angulata</name>
    <dbReference type="NCBI Taxonomy" id="980116"/>
    <lineage>
        <taxon>Eukaryota</taxon>
        <taxon>Fungi</taxon>
        <taxon>Dikarya</taxon>
        <taxon>Basidiomycota</taxon>
        <taxon>Agaricomycotina</taxon>
        <taxon>Agaricomycetes</taxon>
        <taxon>Agaricomycetidae</taxon>
        <taxon>Agaricales</taxon>
        <taxon>Agaricineae</taxon>
        <taxon>Psathyrellaceae</taxon>
        <taxon>Ephemerocybe</taxon>
    </lineage>
</organism>
<dbReference type="Pfam" id="PF14214">
    <property type="entry name" value="Helitron_like_N"/>
    <property type="match status" value="1"/>
</dbReference>
<feature type="domain" description="Helitron helicase-like" evidence="2">
    <location>
        <begin position="824"/>
        <end position="1048"/>
    </location>
</feature>
<dbReference type="Pfam" id="PF20209">
    <property type="entry name" value="DUF6570"/>
    <property type="match status" value="1"/>
</dbReference>
<name>A0A8H5CHP3_9AGAR</name>
<evidence type="ECO:0000256" key="1">
    <source>
        <dbReference type="SAM" id="MobiDB-lite"/>
    </source>
</evidence>
<evidence type="ECO:0000259" key="2">
    <source>
        <dbReference type="Pfam" id="PF14214"/>
    </source>
</evidence>
<gene>
    <name evidence="4" type="ORF">D9611_001217</name>
</gene>
<sequence length="1634" mass="183316">MPVLVNGTPAEAIYDPELPQSTICDTFSEAYSRTTDGSCYPELTMIADCGFSFAFRLRLVVGHAHPSAQLLLGSDWRLLIPPLAVHPISMTFSNTSVDLVSPSSIAPPIAPPPQTGTSLVSPSYSSPPSLSPGPAVHYDLPTLLLPSAIRPHIPPVFSTTVSEIHALLYDHNIKFSLVSSIETCRDLAVHHLVHGACALQPQSPPGCQAIRRSHQAPLEVSNTVVELCVNSKMCIDHLERVVQALQFTDAVVSSTQIAPRRKHATRVLQQYLKYLSARPLDVPRNPDEILDSLDRETFKKRHLQEVASMHGIRFVYQTSTDKLRSEIADHLCRGECVLGDGNAGCEHVVAVYHSGTGIPIQDDIRFGIFGAVTKAGSVHPIRRVLSANNIPYKSSETLRELRKTLSKHTTKLQEANRARGGRRIYTSTQVMQQISSAKEQWPQLIQERDKDKLVTRFRQMTSTASLKSFTCTSCAEDHLMESHCELVFPSEDGVFTKVLQHPGFTPDNPAFPHPLPEVLARTVSYAFLHPSGLRVKETEIALSLCADCANHLRRRKLPPLALANQTYIGEVPEELKDLTVVEEAMISRSRAKCWIIRLKEINHTLDVSNTQRGMKGHVIVFPQRPSEIARILPPPIEDVITPICVIFIGSKPPSQEWLREKAKPLLVRKEKVQNALVWLKAHNPLYRNIKIDHHLLGQLDPVHLLPFNIQHILPSTESDTATSRYDAAEVEGQEVATPPPDIPFQNVVVTDVDARAPIHELRAAAIRHFKRRGGGYVQIPHDAEPVNEFFDPDLLPMIYPTLFPYGIGGLENRGRKAALSFKRHVKHLLTLHDSRFQEHYSFPFTVFNILQRRAILLHTSLKVKRSNFKKVAASFASVSPEVLQSVSEKIGKGTYSFHTPEERQALDLMKEVKLVTSNVPASSSSKLVMRNEIKALIIDKGLPSFYLTINPADVYNPLVRLLAGADIDVDNLLDHQMSNYWDQSSLIAKNPAVAAKFFNIIIKAFIQAILGYDPKGKDIGGGILGVISAYYGCVEAQGRGTLHCHMLVWLDGALNPDEIKQKIFRVGDTTFQERLLAFLDDTISTSVPDDPGDTCPVEVPSAFHHPCSVRGVNLEGLSEDAARLAKQKDTHHLATQCQRHTHSKTCYKYWRGPPHPKECRFNLEEGNTRLVSGFDKDTEELSLRCLDGLVNNYNDTILRAVRCNMDIKFIGSGNTAKAVCYYITDYITKSQLKTHVAFAALELALRKLGEYDPNEDDLQMRGKRLLQRCAYSMVSHQELSAQQAVSYLMGFEDHFTSHQYRNLYWTSFERLVDEKDPLGYAASHNKTEAAADNTLELDDDIEGSGVEDEGNSDDKSQFSDEMDEIQPEDENEDEVGVRVDGNTGELILRTSQVNDYLLRGDRLRGLSLWDFVAQVDKVVISRVHRQGGPVPEESSENEENNEDMEWEASTRTASAADMLLDTHRLRPRSQLKESHPDSQTHFLRVRLPTQRYVPVPIGPAIPRRDSAEPKDHERYSRLMLILFKPWQDLDDLRESSSQPWAEALSDFRQHCSPANLSRMDNMQVLHECKDSRDDHFARRSKEKWRSGFARGMGGEHQRNSGNRDDFADETDEYSAILDHLESIEKGANGRLQLA</sequence>
<feature type="region of interest" description="Disordered" evidence="1">
    <location>
        <begin position="1425"/>
        <end position="1444"/>
    </location>
</feature>
<feature type="region of interest" description="Disordered" evidence="1">
    <location>
        <begin position="1340"/>
        <end position="1378"/>
    </location>
</feature>
<feature type="domain" description="DUF6570" evidence="3">
    <location>
        <begin position="554"/>
        <end position="695"/>
    </location>
</feature>
<dbReference type="Proteomes" id="UP000541558">
    <property type="component" value="Unassembled WGS sequence"/>
</dbReference>
<protein>
    <submittedName>
        <fullName evidence="4">Uncharacterized protein</fullName>
    </submittedName>
</protein>
<accession>A0A8H5CHP3</accession>
<feature type="compositionally biased region" description="Acidic residues" evidence="1">
    <location>
        <begin position="1433"/>
        <end position="1444"/>
    </location>
</feature>
<reference evidence="4 5" key="1">
    <citation type="journal article" date="2020" name="ISME J.">
        <title>Uncovering the hidden diversity of litter-decomposition mechanisms in mushroom-forming fungi.</title>
        <authorList>
            <person name="Floudas D."/>
            <person name="Bentzer J."/>
            <person name="Ahren D."/>
            <person name="Johansson T."/>
            <person name="Persson P."/>
            <person name="Tunlid A."/>
        </authorList>
    </citation>
    <scope>NUCLEOTIDE SEQUENCE [LARGE SCALE GENOMIC DNA]</scope>
    <source>
        <strain evidence="4 5">CBS 175.51</strain>
    </source>
</reference>
<evidence type="ECO:0000259" key="3">
    <source>
        <dbReference type="Pfam" id="PF20209"/>
    </source>
</evidence>
<dbReference type="InterPro" id="IPR025476">
    <property type="entry name" value="Helitron_helicase-like"/>
</dbReference>
<proteinExistence type="predicted"/>
<evidence type="ECO:0000313" key="5">
    <source>
        <dbReference type="Proteomes" id="UP000541558"/>
    </source>
</evidence>
<dbReference type="OrthoDB" id="3235800at2759"/>
<evidence type="ECO:0000313" key="4">
    <source>
        <dbReference type="EMBL" id="KAF5341970.1"/>
    </source>
</evidence>
<feature type="compositionally biased region" description="Acidic residues" evidence="1">
    <location>
        <begin position="1360"/>
        <end position="1374"/>
    </location>
</feature>
<feature type="compositionally biased region" description="Acidic residues" evidence="1">
    <location>
        <begin position="1340"/>
        <end position="1351"/>
    </location>
</feature>
<keyword evidence="5" id="KW-1185">Reference proteome</keyword>